<keyword evidence="13" id="KW-0479">Metal-binding</keyword>
<evidence type="ECO:0000256" key="1">
    <source>
        <dbReference type="ARBA" id="ARBA00004651"/>
    </source>
</evidence>
<dbReference type="InterPro" id="IPR012750">
    <property type="entry name" value="ECA_WecA-rel"/>
</dbReference>
<evidence type="ECO:0000313" key="15">
    <source>
        <dbReference type="Proteomes" id="UP000182692"/>
    </source>
</evidence>
<dbReference type="GO" id="GO:0005886">
    <property type="term" value="C:plasma membrane"/>
    <property type="evidence" value="ECO:0007669"/>
    <property type="project" value="UniProtKB-SubCell"/>
</dbReference>
<protein>
    <recommendedName>
        <fullName evidence="12">Undecaprenyl-phosphate alpha-N-acetylglucosaminyl 1-phosphate transferase</fullName>
        <ecNumber evidence="12">2.7.8.33</ecNumber>
    </recommendedName>
    <alternativeName>
        <fullName evidence="12">UDP-GlcNAc:undecaprenyl-phosphate GlcNAc-1-phosphate transferase</fullName>
    </alternativeName>
    <alternativeName>
        <fullName evidence="12">Undecaprenyl-phosphate GlcNAc-1-phosphate transferase</fullName>
    </alternativeName>
</protein>
<keyword evidence="9 12" id="KW-1133">Transmembrane helix</keyword>
<feature type="transmembrane region" description="Helical" evidence="12">
    <location>
        <begin position="293"/>
        <end position="313"/>
    </location>
</feature>
<proteinExistence type="inferred from homology"/>
<dbReference type="RefSeq" id="WP_074927376.1">
    <property type="nucleotide sequence ID" value="NZ_FOWR01000020.1"/>
</dbReference>
<dbReference type="GO" id="GO:0009276">
    <property type="term" value="C:Gram-negative-bacterium-type cell wall"/>
    <property type="evidence" value="ECO:0007669"/>
    <property type="project" value="InterPro"/>
</dbReference>
<dbReference type="OrthoDB" id="9783652at2"/>
<comment type="cofactor">
    <cofactor evidence="12">
        <name>Mn(2+)</name>
        <dbReference type="ChEBI" id="CHEBI:29035"/>
    </cofactor>
</comment>
<comment type="similarity">
    <text evidence="12">Belongs to the glycosyltransferase 4 family. WecA subfamily.</text>
</comment>
<comment type="cofactor">
    <cofactor evidence="12 13">
        <name>Mg(2+)</name>
        <dbReference type="ChEBI" id="CHEBI:18420"/>
    </cofactor>
</comment>
<keyword evidence="6 12" id="KW-0812">Transmembrane</keyword>
<keyword evidence="7 12" id="KW-0460">Magnesium</keyword>
<evidence type="ECO:0000256" key="9">
    <source>
        <dbReference type="ARBA" id="ARBA00022989"/>
    </source>
</evidence>
<dbReference type="GO" id="GO:0030145">
    <property type="term" value="F:manganese ion binding"/>
    <property type="evidence" value="ECO:0007669"/>
    <property type="project" value="InterPro"/>
</dbReference>
<feature type="transmembrane region" description="Helical" evidence="12">
    <location>
        <begin position="210"/>
        <end position="229"/>
    </location>
</feature>
<keyword evidence="3 12" id="KW-0997">Cell inner membrane</keyword>
<dbReference type="GeneID" id="35870683"/>
<evidence type="ECO:0000256" key="5">
    <source>
        <dbReference type="ARBA" id="ARBA00022679"/>
    </source>
</evidence>
<dbReference type="AlphaFoldDB" id="A0A1I5S6M3"/>
<dbReference type="GO" id="GO:0036380">
    <property type="term" value="F:UDP-N-acetylglucosamine-undecaprenyl-phosphate N-acetylglucosaminephosphotransferase activity"/>
    <property type="evidence" value="ECO:0007669"/>
    <property type="project" value="UniProtKB-UniRule"/>
</dbReference>
<dbReference type="GO" id="GO:0044038">
    <property type="term" value="P:cell wall macromolecule biosynthetic process"/>
    <property type="evidence" value="ECO:0007669"/>
    <property type="project" value="TreeGrafter"/>
</dbReference>
<dbReference type="InterPro" id="IPR000715">
    <property type="entry name" value="Glycosyl_transferase_4"/>
</dbReference>
<dbReference type="CDD" id="cd06853">
    <property type="entry name" value="GT_WecA_like"/>
    <property type="match status" value="1"/>
</dbReference>
<evidence type="ECO:0000256" key="2">
    <source>
        <dbReference type="ARBA" id="ARBA00022475"/>
    </source>
</evidence>
<feature type="transmembrane region" description="Helical" evidence="12">
    <location>
        <begin position="92"/>
        <end position="110"/>
    </location>
</feature>
<dbReference type="UniPathway" id="UPA00281"/>
<feature type="transmembrane region" description="Helical" evidence="12">
    <location>
        <begin position="44"/>
        <end position="63"/>
    </location>
</feature>
<keyword evidence="8 12" id="KW-0448">Lipopolysaccharide biosynthesis</keyword>
<feature type="transmembrane region" description="Helical" evidence="12">
    <location>
        <begin position="6"/>
        <end position="23"/>
    </location>
</feature>
<evidence type="ECO:0000256" key="4">
    <source>
        <dbReference type="ARBA" id="ARBA00022676"/>
    </source>
</evidence>
<dbReference type="NCBIfam" id="TIGR02380">
    <property type="entry name" value="ECA_wecA"/>
    <property type="match status" value="1"/>
</dbReference>
<organism evidence="14 15">
    <name type="scientific">Enterovibrio norvegicus DSM 15893</name>
    <dbReference type="NCBI Taxonomy" id="1121869"/>
    <lineage>
        <taxon>Bacteria</taxon>
        <taxon>Pseudomonadati</taxon>
        <taxon>Pseudomonadota</taxon>
        <taxon>Gammaproteobacteria</taxon>
        <taxon>Vibrionales</taxon>
        <taxon>Vibrionaceae</taxon>
        <taxon>Enterovibrio</taxon>
    </lineage>
</organism>
<reference evidence="14 15" key="1">
    <citation type="submission" date="2016-10" db="EMBL/GenBank/DDBJ databases">
        <authorList>
            <person name="de Groot N.N."/>
        </authorList>
    </citation>
    <scope>NUCLEOTIDE SEQUENCE [LARGE SCALE GENOMIC DNA]</scope>
    <source>
        <strain evidence="14 15">DSM 15893</strain>
    </source>
</reference>
<evidence type="ECO:0000256" key="12">
    <source>
        <dbReference type="HAMAP-Rule" id="MF_02030"/>
    </source>
</evidence>
<feature type="transmembrane region" description="Helical" evidence="12">
    <location>
        <begin position="244"/>
        <end position="261"/>
    </location>
</feature>
<accession>A0A1I5S6M3</accession>
<keyword evidence="2 12" id="KW-1003">Cell membrane</keyword>
<gene>
    <name evidence="12" type="primary">wecA</name>
    <name evidence="14" type="ORF">SAMN03084138_02800</name>
</gene>
<dbReference type="PANTHER" id="PTHR22926">
    <property type="entry name" value="PHOSPHO-N-ACETYLMURAMOYL-PENTAPEPTIDE-TRANSFERASE"/>
    <property type="match status" value="1"/>
</dbReference>
<feature type="binding site" evidence="13">
    <location>
        <position position="149"/>
    </location>
    <ligand>
        <name>Mg(2+)</name>
        <dbReference type="ChEBI" id="CHEBI:18420"/>
    </ligand>
</feature>
<comment type="subcellular location">
    <subcellularLocation>
        <location evidence="12">Cell inner membrane</location>
        <topology evidence="12">Multi-pass membrane protein</topology>
    </subcellularLocation>
    <subcellularLocation>
        <location evidence="1">Cell membrane</location>
        <topology evidence="1">Multi-pass membrane protein</topology>
    </subcellularLocation>
</comment>
<evidence type="ECO:0000256" key="3">
    <source>
        <dbReference type="ARBA" id="ARBA00022519"/>
    </source>
</evidence>
<dbReference type="EC" id="2.7.8.33" evidence="12"/>
<dbReference type="Pfam" id="PF00953">
    <property type="entry name" value="Glycos_transf_4"/>
    <property type="match status" value="1"/>
</dbReference>
<comment type="pathway">
    <text evidence="12">Bacterial outer membrane biogenesis; LPS O-antigen biosynthesis.</text>
</comment>
<dbReference type="EMBL" id="FOWR01000020">
    <property type="protein sequence ID" value="SFP66413.1"/>
    <property type="molecule type" value="Genomic_DNA"/>
</dbReference>
<comment type="catalytic activity">
    <reaction evidence="12">
        <text>di-trans,octa-cis-undecaprenyl phosphate + UDP-N-acetyl-alpha-D-glucosamine = N-acetyl-alpha-D-glucosaminyl-di-trans,octa-cis-undecaprenyl diphosphate + UMP</text>
        <dbReference type="Rhea" id="RHEA:28090"/>
        <dbReference type="ChEBI" id="CHEBI:57705"/>
        <dbReference type="ChEBI" id="CHEBI:57865"/>
        <dbReference type="ChEBI" id="CHEBI:60392"/>
        <dbReference type="ChEBI" id="CHEBI:62959"/>
        <dbReference type="EC" id="2.7.8.33"/>
    </reaction>
</comment>
<keyword evidence="5 12" id="KW-0808">Transferase</keyword>
<evidence type="ECO:0000256" key="8">
    <source>
        <dbReference type="ARBA" id="ARBA00022985"/>
    </source>
</evidence>
<keyword evidence="10 12" id="KW-0472">Membrane</keyword>
<feature type="transmembrane region" description="Helical" evidence="12">
    <location>
        <begin position="156"/>
        <end position="175"/>
    </location>
</feature>
<dbReference type="GO" id="GO:0009243">
    <property type="term" value="P:O antigen biosynthetic process"/>
    <property type="evidence" value="ECO:0007669"/>
    <property type="project" value="UniProtKB-UniRule"/>
</dbReference>
<sequence length="359" mass="39556">MFTSIIASFLLSFFLLFIFRKLAKNIGLVDKPSTCKQHVGEIPVIGGLAVFTAIYLSSQIFASESFGEGIYLNVGWILIFIGMLDDKYDISYKFRLLAQVILSLCVITYSDLSLDSLGGIAGDTFLELPMWASYSISVLAIIGAINAFNMVDGIDGLLGGLASVSFAALAIMFWLNGDTSIAMNCVMFIAALIPYILLNLGIPLGQRFKIFMGDAGSMLIGFTVVWFLIRASQNDHIDAIRPVAALWFIALPLMDMTTIMVRRVRKGQSPCKPDREHLHHICQRVGLSSRMTLVFICSLASFFAAIGVFGELYAVSETIMFMAFLVLFAVYFSVISHIFRITTKVRALMGKSALFEEVA</sequence>
<feature type="transmembrane region" description="Helical" evidence="12">
    <location>
        <begin position="69"/>
        <end position="85"/>
    </location>
</feature>
<dbReference type="GO" id="GO:0016757">
    <property type="term" value="F:glycosyltransferase activity"/>
    <property type="evidence" value="ECO:0007669"/>
    <property type="project" value="UniProtKB-KW"/>
</dbReference>
<keyword evidence="11 12" id="KW-0464">Manganese</keyword>
<feature type="transmembrane region" description="Helical" evidence="12">
    <location>
        <begin position="181"/>
        <end position="198"/>
    </location>
</feature>
<evidence type="ECO:0000256" key="13">
    <source>
        <dbReference type="PIRSR" id="PIRSR600715-1"/>
    </source>
</evidence>
<evidence type="ECO:0000313" key="14">
    <source>
        <dbReference type="EMBL" id="SFP66413.1"/>
    </source>
</evidence>
<feature type="transmembrane region" description="Helical" evidence="12">
    <location>
        <begin position="319"/>
        <end position="339"/>
    </location>
</feature>
<feature type="binding site" evidence="13">
    <location>
        <position position="214"/>
    </location>
    <ligand>
        <name>Mg(2+)</name>
        <dbReference type="ChEBI" id="CHEBI:18420"/>
    </ligand>
</feature>
<name>A0A1I5S6M3_9GAMM</name>
<dbReference type="GO" id="GO:0071555">
    <property type="term" value="P:cell wall organization"/>
    <property type="evidence" value="ECO:0007669"/>
    <property type="project" value="TreeGrafter"/>
</dbReference>
<keyword evidence="4 12" id="KW-0328">Glycosyltransferase</keyword>
<evidence type="ECO:0000256" key="7">
    <source>
        <dbReference type="ARBA" id="ARBA00022842"/>
    </source>
</evidence>
<feature type="transmembrane region" description="Helical" evidence="12">
    <location>
        <begin position="130"/>
        <end position="149"/>
    </location>
</feature>
<dbReference type="HAMAP" id="MF_02030">
    <property type="entry name" value="WecA_Gammaproteo"/>
    <property type="match status" value="1"/>
</dbReference>
<dbReference type="PANTHER" id="PTHR22926:SF3">
    <property type="entry name" value="UNDECAPRENYL-PHOSPHATE ALPHA-N-ACETYLGLUCOSAMINYL 1-PHOSPHATE TRANSFERASE"/>
    <property type="match status" value="1"/>
</dbReference>
<evidence type="ECO:0000256" key="11">
    <source>
        <dbReference type="ARBA" id="ARBA00023211"/>
    </source>
</evidence>
<dbReference type="GO" id="GO:0000287">
    <property type="term" value="F:magnesium ion binding"/>
    <property type="evidence" value="ECO:0007669"/>
    <property type="project" value="InterPro"/>
</dbReference>
<dbReference type="Proteomes" id="UP000182692">
    <property type="component" value="Unassembled WGS sequence"/>
</dbReference>
<comment type="function">
    <text evidence="12">Catalyzes the transfer of the GlcNAc-1-phosphate moiety from UDP-GlcNAc onto the carrier lipid undecaprenyl phosphate (C55-P), yielding GlcNAc-pyrophosphoryl-undecaprenyl (GlcNAc-PP-C55).</text>
</comment>
<evidence type="ECO:0000256" key="6">
    <source>
        <dbReference type="ARBA" id="ARBA00022692"/>
    </source>
</evidence>
<evidence type="ECO:0000256" key="10">
    <source>
        <dbReference type="ARBA" id="ARBA00023136"/>
    </source>
</evidence>
<dbReference type="STRING" id="1121869.SAMN03084138_02800"/>